<dbReference type="EMBL" id="JAGHQM010001101">
    <property type="protein sequence ID" value="KAH0556417.1"/>
    <property type="molecule type" value="Genomic_DNA"/>
</dbReference>
<feature type="transmembrane region" description="Helical" evidence="1">
    <location>
        <begin position="56"/>
        <end position="75"/>
    </location>
</feature>
<comment type="caution">
    <text evidence="2">The sequence shown here is derived from an EMBL/GenBank/DDBJ whole genome shotgun (WGS) entry which is preliminary data.</text>
</comment>
<evidence type="ECO:0000256" key="1">
    <source>
        <dbReference type="SAM" id="Phobius"/>
    </source>
</evidence>
<keyword evidence="1" id="KW-1133">Transmembrane helix</keyword>
<keyword evidence="3" id="KW-1185">Reference proteome</keyword>
<evidence type="ECO:0000313" key="3">
    <source>
        <dbReference type="Proteomes" id="UP000750711"/>
    </source>
</evidence>
<keyword evidence="1" id="KW-0472">Membrane</keyword>
<gene>
    <name evidence="2" type="ORF">GP486_005662</name>
</gene>
<protein>
    <submittedName>
        <fullName evidence="2">Uncharacterized protein</fullName>
    </submittedName>
</protein>
<proteinExistence type="predicted"/>
<dbReference type="AlphaFoldDB" id="A0A9P8L8W7"/>
<name>A0A9P8L8W7_9PEZI</name>
<evidence type="ECO:0000313" key="2">
    <source>
        <dbReference type="EMBL" id="KAH0556417.1"/>
    </source>
</evidence>
<dbReference type="Proteomes" id="UP000750711">
    <property type="component" value="Unassembled WGS sequence"/>
</dbReference>
<feature type="transmembrane region" description="Helical" evidence="1">
    <location>
        <begin position="82"/>
        <end position="100"/>
    </location>
</feature>
<accession>A0A9P8L8W7</accession>
<keyword evidence="1" id="KW-0812">Transmembrane</keyword>
<organism evidence="2 3">
    <name type="scientific">Trichoglossum hirsutum</name>
    <dbReference type="NCBI Taxonomy" id="265104"/>
    <lineage>
        <taxon>Eukaryota</taxon>
        <taxon>Fungi</taxon>
        <taxon>Dikarya</taxon>
        <taxon>Ascomycota</taxon>
        <taxon>Pezizomycotina</taxon>
        <taxon>Geoglossomycetes</taxon>
        <taxon>Geoglossales</taxon>
        <taxon>Geoglossaceae</taxon>
        <taxon>Trichoglossum</taxon>
    </lineage>
</organism>
<reference evidence="2" key="1">
    <citation type="submission" date="2021-03" db="EMBL/GenBank/DDBJ databases">
        <title>Comparative genomics and phylogenomic investigation of the class Geoglossomycetes provide insights into ecological specialization and systematics.</title>
        <authorList>
            <person name="Melie T."/>
            <person name="Pirro S."/>
            <person name="Miller A.N."/>
            <person name="Quandt A."/>
        </authorList>
    </citation>
    <scope>NUCLEOTIDE SEQUENCE</scope>
    <source>
        <strain evidence="2">CAQ_001_2017</strain>
    </source>
</reference>
<sequence>MREGHMSEHAIPIVTSSVESDAELNAKQVATALSRLRRKPAIAAKNPDMSPATAPMRVLALMVSVTAVVAVLNATNVARKDILLATALLLPAVVDMGGIIKATAVVMVEDAVPVKTATPAVVLDTWPEIAPKAQGRNATTVGIRMS</sequence>